<feature type="region of interest" description="Disordered" evidence="1">
    <location>
        <begin position="451"/>
        <end position="482"/>
    </location>
</feature>
<evidence type="ECO:0000259" key="2">
    <source>
        <dbReference type="PROSITE" id="PS50181"/>
    </source>
</evidence>
<name>A0A2K0TPP3_9HYPO</name>
<proteinExistence type="predicted"/>
<evidence type="ECO:0000313" key="3">
    <source>
        <dbReference type="EMBL" id="PNP47506.1"/>
    </source>
</evidence>
<feature type="domain" description="F-box" evidence="2">
    <location>
        <begin position="2"/>
        <end position="48"/>
    </location>
</feature>
<feature type="compositionally biased region" description="Acidic residues" evidence="1">
    <location>
        <begin position="451"/>
        <end position="464"/>
    </location>
</feature>
<dbReference type="SUPFAM" id="SSF81383">
    <property type="entry name" value="F-box domain"/>
    <property type="match status" value="1"/>
</dbReference>
<evidence type="ECO:0000256" key="1">
    <source>
        <dbReference type="SAM" id="MobiDB-lite"/>
    </source>
</evidence>
<accession>A0A2K0TPP3</accession>
<dbReference type="EMBL" id="MTYH01000013">
    <property type="protein sequence ID" value="PNP47506.1"/>
    <property type="molecule type" value="Genomic_DNA"/>
</dbReference>
<organism evidence="3 4">
    <name type="scientific">Trichoderma gamsii</name>
    <dbReference type="NCBI Taxonomy" id="398673"/>
    <lineage>
        <taxon>Eukaryota</taxon>
        <taxon>Fungi</taxon>
        <taxon>Dikarya</taxon>
        <taxon>Ascomycota</taxon>
        <taxon>Pezizomycotina</taxon>
        <taxon>Sordariomycetes</taxon>
        <taxon>Hypocreomycetidae</taxon>
        <taxon>Hypocreales</taxon>
        <taxon>Hypocreaceae</taxon>
        <taxon>Trichoderma</taxon>
    </lineage>
</organism>
<reference evidence="3 4" key="1">
    <citation type="submission" date="2017-02" db="EMBL/GenBank/DDBJ databases">
        <title>Genomes of Trichoderma spp. with biocontrol activity.</title>
        <authorList>
            <person name="Gardiner D."/>
            <person name="Kazan K."/>
            <person name="Vos C."/>
            <person name="Harvey P."/>
        </authorList>
    </citation>
    <scope>NUCLEOTIDE SEQUENCE [LARGE SCALE GENOMIC DNA]</scope>
    <source>
        <strain evidence="3 4">A5MH</strain>
    </source>
</reference>
<dbReference type="PROSITE" id="PS50181">
    <property type="entry name" value="FBOX"/>
    <property type="match status" value="1"/>
</dbReference>
<comment type="caution">
    <text evidence="3">The sequence shown here is derived from an EMBL/GenBank/DDBJ whole genome shotgun (WGS) entry which is preliminary data.</text>
</comment>
<dbReference type="InterPro" id="IPR036047">
    <property type="entry name" value="F-box-like_dom_sf"/>
</dbReference>
<dbReference type="Proteomes" id="UP000236546">
    <property type="component" value="Unassembled WGS sequence"/>
</dbReference>
<gene>
    <name evidence="3" type="ORF">TGAMA5MH_01327</name>
</gene>
<evidence type="ECO:0000313" key="4">
    <source>
        <dbReference type="Proteomes" id="UP000236546"/>
    </source>
</evidence>
<dbReference type="OrthoDB" id="5334391at2759"/>
<sequence length="654" mass="74554">MDIALANLPYHIFSDITLYLPPVQVLRCRRISRIIHEALTRDELCITLILKHFPRALEGRRLRQLLEAGEAESLDQGDWATAYARLARRYHHLGRAEPWKEIKVPVLRNAKLLQGVATWNRLLSLANRNTLFHYQDPVWTVAPKEGLLVYPAPKTEYSSPEYRARDLATGVEVRVPFVLKGKIVRRLRISHGILAIEWCLNTPSKTLYVDGEFIGGEFHKHYATLYDVRRTGSWDGIIPQRPALGGTAPTYTWKIKFRCEFLIYPFGFPVNTVDRFFSTHNATHYAVYTWQATRFPHRTMHDTIRPKEQLTIWEIGAPSTYRPSDDVFGSVQRILNLGPRVIRNMADVQLEDWSVLQGHTPSLRTLALDDCTWDASRSTACGHVFFTEEEHRWSSGGHSSRRLPRFHLVKTTGIPLIGEGPRWVDECRGGTEANIQPSRRSRWRIHATETYEEEDSDYDDDGENAEAAAEGNRDGDSSGTTVLNTTAASSFLETRPWVRHSETWPGRAPCWRHIEFPYLTMSEVLDIPAGIRIVARNCFMLAVISTFPMDKIYIQGVNKDGPIHRKRKGKRNINSLSDCSRPSSSSSSSNPSFLLQSDQLADTMQNQGRKESLQTEVPFGVKMWPQIMCRGSIFGDERWLLGETPAGDVLILVF</sequence>
<dbReference type="AlphaFoldDB" id="A0A2K0TPP3"/>
<dbReference type="InterPro" id="IPR001810">
    <property type="entry name" value="F-box_dom"/>
</dbReference>
<protein>
    <recommendedName>
        <fullName evidence="2">F-box domain-containing protein</fullName>
    </recommendedName>
</protein>